<feature type="region of interest" description="Disordered" evidence="1">
    <location>
        <begin position="1100"/>
        <end position="1120"/>
    </location>
</feature>
<proteinExistence type="predicted"/>
<evidence type="ECO:0000313" key="2">
    <source>
        <dbReference type="EMBL" id="THV03479.1"/>
    </source>
</evidence>
<feature type="region of interest" description="Disordered" evidence="1">
    <location>
        <begin position="985"/>
        <end position="1009"/>
    </location>
</feature>
<feature type="region of interest" description="Disordered" evidence="1">
    <location>
        <begin position="214"/>
        <end position="244"/>
    </location>
</feature>
<feature type="compositionally biased region" description="Acidic residues" evidence="1">
    <location>
        <begin position="420"/>
        <end position="430"/>
    </location>
</feature>
<feature type="compositionally biased region" description="Basic and acidic residues" evidence="1">
    <location>
        <begin position="993"/>
        <end position="1009"/>
    </location>
</feature>
<feature type="compositionally biased region" description="Polar residues" evidence="1">
    <location>
        <begin position="505"/>
        <end position="525"/>
    </location>
</feature>
<evidence type="ECO:0000256" key="1">
    <source>
        <dbReference type="SAM" id="MobiDB-lite"/>
    </source>
</evidence>
<dbReference type="EMBL" id="ML179066">
    <property type="protein sequence ID" value="THV03479.1"/>
    <property type="molecule type" value="Genomic_DNA"/>
</dbReference>
<feature type="region of interest" description="Disordered" evidence="1">
    <location>
        <begin position="59"/>
        <end position="164"/>
    </location>
</feature>
<evidence type="ECO:0000313" key="3">
    <source>
        <dbReference type="Proteomes" id="UP000297245"/>
    </source>
</evidence>
<dbReference type="Proteomes" id="UP000297245">
    <property type="component" value="Unassembled WGS sequence"/>
</dbReference>
<feature type="compositionally biased region" description="Low complexity" evidence="1">
    <location>
        <begin position="557"/>
        <end position="568"/>
    </location>
</feature>
<name>A0A4S8MLS9_DENBC</name>
<feature type="compositionally biased region" description="Low complexity" evidence="1">
    <location>
        <begin position="66"/>
        <end position="97"/>
    </location>
</feature>
<feature type="region of interest" description="Disordered" evidence="1">
    <location>
        <begin position="868"/>
        <end position="972"/>
    </location>
</feature>
<feature type="compositionally biased region" description="Basic residues" evidence="1">
    <location>
        <begin position="1052"/>
        <end position="1061"/>
    </location>
</feature>
<feature type="compositionally biased region" description="Basic and acidic residues" evidence="1">
    <location>
        <begin position="431"/>
        <end position="443"/>
    </location>
</feature>
<feature type="compositionally biased region" description="Low complexity" evidence="1">
    <location>
        <begin position="18"/>
        <end position="34"/>
    </location>
</feature>
<keyword evidence="3" id="KW-1185">Reference proteome</keyword>
<feature type="compositionally biased region" description="Low complexity" evidence="1">
    <location>
        <begin position="111"/>
        <end position="130"/>
    </location>
</feature>
<feature type="compositionally biased region" description="Polar residues" evidence="1">
    <location>
        <begin position="1"/>
        <end position="17"/>
    </location>
</feature>
<feature type="compositionally biased region" description="Low complexity" evidence="1">
    <location>
        <begin position="214"/>
        <end position="241"/>
    </location>
</feature>
<feature type="compositionally biased region" description="Low complexity" evidence="1">
    <location>
        <begin position="579"/>
        <end position="595"/>
    </location>
</feature>
<feature type="compositionally biased region" description="Low complexity" evidence="1">
    <location>
        <begin position="723"/>
        <end position="739"/>
    </location>
</feature>
<feature type="compositionally biased region" description="Basic and acidic residues" evidence="1">
    <location>
        <begin position="319"/>
        <end position="358"/>
    </location>
</feature>
<feature type="compositionally biased region" description="Low complexity" evidence="1">
    <location>
        <begin position="915"/>
        <end position="932"/>
    </location>
</feature>
<dbReference type="PANTHER" id="PTHR35711">
    <property type="entry name" value="EXPRESSED PROTEIN"/>
    <property type="match status" value="1"/>
</dbReference>
<dbReference type="AlphaFoldDB" id="A0A4S8MLS9"/>
<feature type="region of interest" description="Disordered" evidence="1">
    <location>
        <begin position="319"/>
        <end position="597"/>
    </location>
</feature>
<organism evidence="2 3">
    <name type="scientific">Dendrothele bispora (strain CBS 962.96)</name>
    <dbReference type="NCBI Taxonomy" id="1314807"/>
    <lineage>
        <taxon>Eukaryota</taxon>
        <taxon>Fungi</taxon>
        <taxon>Dikarya</taxon>
        <taxon>Basidiomycota</taxon>
        <taxon>Agaricomycotina</taxon>
        <taxon>Agaricomycetes</taxon>
        <taxon>Agaricomycetidae</taxon>
        <taxon>Agaricales</taxon>
        <taxon>Agaricales incertae sedis</taxon>
        <taxon>Dendrothele</taxon>
    </lineage>
</organism>
<feature type="compositionally biased region" description="Low complexity" evidence="1">
    <location>
        <begin position="145"/>
        <end position="155"/>
    </location>
</feature>
<protein>
    <recommendedName>
        <fullName evidence="4">Zn(2)-C6 fungal-type domain-containing protein</fullName>
    </recommendedName>
</protein>
<evidence type="ECO:0008006" key="4">
    <source>
        <dbReference type="Google" id="ProtNLM"/>
    </source>
</evidence>
<feature type="compositionally biased region" description="Acidic residues" evidence="1">
    <location>
        <begin position="444"/>
        <end position="457"/>
    </location>
</feature>
<feature type="compositionally biased region" description="Low complexity" evidence="1">
    <location>
        <begin position="1034"/>
        <end position="1051"/>
    </location>
</feature>
<feature type="compositionally biased region" description="Polar residues" evidence="1">
    <location>
        <begin position="468"/>
        <end position="494"/>
    </location>
</feature>
<sequence length="1120" mass="118979">MTTNATLNSSLNHSPPQTITTKPNSSTSSTTNHTMKGSFPSTTAVAMATATATTASPNAIKTMDGTTTTNVDHATTTASNGTGTGTGTSVDVGDATTSESTKTSMDGVGINANTNNNSNANANSNANGNSTGSGSGRGRSGLVANTNNNNNNNNNVSAGSPDTSLKSAGLELERVWERCEGVGASRVGFKWMKELGYAIDRFDKAASSYLSKSLQESPTSPSSSSSSVSLSSQNSTSLNPTAATLPQPIQPLLRMKEDAERYILPFLKAGDQNCDWCCKKWRAHAKLLRAVPLTTATMMSGPSSGPGFESVLVAEKKAGDDGLDKEQDGGDKDKDKEQEKEKEKDGNIAQDNETRLDKTSLSPSSHHHSHQIVTSNSNSMKPADKDKDKGDAGSPEPEYRYLPFAAAQLGSNTIFTPLDAYEDDDEDDGNEASRDSSPEQEGKLDEEDYNDEGGDGDDGLKQRGGRVDQTNRSPTTATLGVSRNQFQSGTVTKTYKSKGKGKARASNSTAPFKSQPNSPTTSGSMTKKRKAVAEGSVSPKRARMGDGPQSRSFELISGSATGSTSNTAPPRTIRPGPHTSSSKSFPSSKTKTTKPLVPGKKFTFTRAEKGPGLCTRCVKYGLVCVRDGPFGVKGACGNCRTKRRRCILAPAGTEASTSISAPVPGSSASTSKKKGPAFPTRTSKRRSAVVTNGAIGDDDDDDDDHIPLLTSRVNRDRLSLENLNSSPLSSLSSESGNLRRSPRKVRMAGVAYDDDEDEYEEDDYDDGEEIEEDVTAPPARAFPSTSAAQTTAQQQQSSRPVIFTSKCQRCIDANVDCIQTQPGWPCDMCSMVRKGCVFPGASAIVKTKVREKEKEILETENEVEEASEGYARAAKRRVVDRQDTDEDVDETSISTAKRRRASGSSLLPRASATVPKAKAAPTRASATPARTTHMNEEEGSGEDVSDTESVLSDLSELSGPSSLAEAQGDDGDMDAAREEEEVAMDLDFDEEKEQGKSGEKEVKNEGRRVPAVDGIRAKNRPFASVHVIVPPMRPISIPTTTTTTPSSTRPKPLSKKPNNPRRCQRCNALDLECVPAVTMKASTGICSNCREHRRKCSFSIGKARPPADGAAASTAVSTGS</sequence>
<feature type="compositionally biased region" description="Basic and acidic residues" evidence="1">
    <location>
        <begin position="382"/>
        <end position="391"/>
    </location>
</feature>
<accession>A0A4S8MLS9</accession>
<feature type="region of interest" description="Disordered" evidence="1">
    <location>
        <begin position="1033"/>
        <end position="1061"/>
    </location>
</feature>
<feature type="compositionally biased region" description="Acidic residues" evidence="1">
    <location>
        <begin position="752"/>
        <end position="765"/>
    </location>
</feature>
<feature type="compositionally biased region" description="Polar residues" evidence="1">
    <location>
        <begin position="654"/>
        <end position="670"/>
    </location>
</feature>
<feature type="compositionally biased region" description="Polar residues" evidence="1">
    <location>
        <begin position="371"/>
        <end position="380"/>
    </location>
</feature>
<gene>
    <name evidence="2" type="ORF">K435DRAFT_278884</name>
</gene>
<feature type="region of interest" description="Disordered" evidence="1">
    <location>
        <begin position="1"/>
        <end position="39"/>
    </location>
</feature>
<feature type="compositionally biased region" description="Low complexity" evidence="1">
    <location>
        <begin position="1103"/>
        <end position="1120"/>
    </location>
</feature>
<reference evidence="2 3" key="1">
    <citation type="journal article" date="2019" name="Nat. Ecol. Evol.">
        <title>Megaphylogeny resolves global patterns of mushroom evolution.</title>
        <authorList>
            <person name="Varga T."/>
            <person name="Krizsan K."/>
            <person name="Foldi C."/>
            <person name="Dima B."/>
            <person name="Sanchez-Garcia M."/>
            <person name="Sanchez-Ramirez S."/>
            <person name="Szollosi G.J."/>
            <person name="Szarkandi J.G."/>
            <person name="Papp V."/>
            <person name="Albert L."/>
            <person name="Andreopoulos W."/>
            <person name="Angelini C."/>
            <person name="Antonin V."/>
            <person name="Barry K.W."/>
            <person name="Bougher N.L."/>
            <person name="Buchanan P."/>
            <person name="Buyck B."/>
            <person name="Bense V."/>
            <person name="Catcheside P."/>
            <person name="Chovatia M."/>
            <person name="Cooper J."/>
            <person name="Damon W."/>
            <person name="Desjardin D."/>
            <person name="Finy P."/>
            <person name="Geml J."/>
            <person name="Haridas S."/>
            <person name="Hughes K."/>
            <person name="Justo A."/>
            <person name="Karasinski D."/>
            <person name="Kautmanova I."/>
            <person name="Kiss B."/>
            <person name="Kocsube S."/>
            <person name="Kotiranta H."/>
            <person name="LaButti K.M."/>
            <person name="Lechner B.E."/>
            <person name="Liimatainen K."/>
            <person name="Lipzen A."/>
            <person name="Lukacs Z."/>
            <person name="Mihaltcheva S."/>
            <person name="Morgado L.N."/>
            <person name="Niskanen T."/>
            <person name="Noordeloos M.E."/>
            <person name="Ohm R.A."/>
            <person name="Ortiz-Santana B."/>
            <person name="Ovrebo C."/>
            <person name="Racz N."/>
            <person name="Riley R."/>
            <person name="Savchenko A."/>
            <person name="Shiryaev A."/>
            <person name="Soop K."/>
            <person name="Spirin V."/>
            <person name="Szebenyi C."/>
            <person name="Tomsovsky M."/>
            <person name="Tulloss R.E."/>
            <person name="Uehling J."/>
            <person name="Grigoriev I.V."/>
            <person name="Vagvolgyi C."/>
            <person name="Papp T."/>
            <person name="Martin F.M."/>
            <person name="Miettinen O."/>
            <person name="Hibbett D.S."/>
            <person name="Nagy L.G."/>
        </authorList>
    </citation>
    <scope>NUCLEOTIDE SEQUENCE [LARGE SCALE GENOMIC DNA]</scope>
    <source>
        <strain evidence="2 3">CBS 962.96</strain>
    </source>
</reference>
<feature type="region of interest" description="Disordered" evidence="1">
    <location>
        <begin position="652"/>
        <end position="707"/>
    </location>
</feature>
<feature type="region of interest" description="Disordered" evidence="1">
    <location>
        <begin position="723"/>
        <end position="765"/>
    </location>
</feature>
<feature type="compositionally biased region" description="Acidic residues" evidence="1">
    <location>
        <begin position="937"/>
        <end position="946"/>
    </location>
</feature>
<dbReference type="PANTHER" id="PTHR35711:SF1">
    <property type="entry name" value="ECTODERMAL, ISOFORM F"/>
    <property type="match status" value="1"/>
</dbReference>